<dbReference type="NCBIfam" id="TIGR00077">
    <property type="entry name" value="lspA"/>
    <property type="match status" value="1"/>
</dbReference>
<keyword evidence="6 9" id="KW-0378">Hydrolase</keyword>
<dbReference type="GO" id="GO:0004190">
    <property type="term" value="F:aspartic-type endopeptidase activity"/>
    <property type="evidence" value="ECO:0007669"/>
    <property type="project" value="UniProtKB-EC"/>
</dbReference>
<dbReference type="InterPro" id="IPR001872">
    <property type="entry name" value="Peptidase_A8"/>
</dbReference>
<evidence type="ECO:0000313" key="11">
    <source>
        <dbReference type="Proteomes" id="UP000774130"/>
    </source>
</evidence>
<feature type="transmembrane region" description="Helical" evidence="9">
    <location>
        <begin position="123"/>
        <end position="145"/>
    </location>
</feature>
<evidence type="ECO:0000256" key="3">
    <source>
        <dbReference type="ARBA" id="ARBA00022670"/>
    </source>
</evidence>
<accession>A0ABS6TBC6</accession>
<comment type="function">
    <text evidence="9">This protein specifically catalyzes the removal of signal peptides from prolipoproteins.</text>
</comment>
<evidence type="ECO:0000313" key="10">
    <source>
        <dbReference type="EMBL" id="MBV7390205.1"/>
    </source>
</evidence>
<comment type="subcellular location">
    <subcellularLocation>
        <location evidence="9">Cell membrane</location>
        <topology evidence="9">Multi-pass membrane protein</topology>
    </subcellularLocation>
</comment>
<feature type="transmembrane region" description="Helical" evidence="9">
    <location>
        <begin position="86"/>
        <end position="103"/>
    </location>
</feature>
<comment type="similarity">
    <text evidence="1 9">Belongs to the peptidase A8 family.</text>
</comment>
<evidence type="ECO:0000256" key="6">
    <source>
        <dbReference type="ARBA" id="ARBA00022801"/>
    </source>
</evidence>
<dbReference type="PANTHER" id="PTHR33695">
    <property type="entry name" value="LIPOPROTEIN SIGNAL PEPTIDASE"/>
    <property type="match status" value="1"/>
</dbReference>
<dbReference type="EMBL" id="JAHUZB010000002">
    <property type="protein sequence ID" value="MBV7390205.1"/>
    <property type="molecule type" value="Genomic_DNA"/>
</dbReference>
<feature type="active site" evidence="9">
    <location>
        <position position="129"/>
    </location>
</feature>
<evidence type="ECO:0000256" key="4">
    <source>
        <dbReference type="ARBA" id="ARBA00022692"/>
    </source>
</evidence>
<dbReference type="Proteomes" id="UP000774130">
    <property type="component" value="Unassembled WGS sequence"/>
</dbReference>
<protein>
    <recommendedName>
        <fullName evidence="9">Lipoprotein signal peptidase</fullName>
        <ecNumber evidence="9">3.4.23.36</ecNumber>
    </recommendedName>
    <alternativeName>
        <fullName evidence="9">Prolipoprotein signal peptidase</fullName>
    </alternativeName>
    <alternativeName>
        <fullName evidence="9">Signal peptidase II</fullName>
        <shortName evidence="9">SPase II</shortName>
    </alternativeName>
</protein>
<dbReference type="PANTHER" id="PTHR33695:SF1">
    <property type="entry name" value="LIPOPROTEIN SIGNAL PEPTIDASE"/>
    <property type="match status" value="1"/>
</dbReference>
<reference evidence="10 11" key="1">
    <citation type="submission" date="2021-06" db="EMBL/GenBank/DDBJ databases">
        <title>Enterococcus alishanensis sp. nov., a novel lactic acid bacterium isolated from fresh coffee beans.</title>
        <authorList>
            <person name="Chen Y.-S."/>
        </authorList>
    </citation>
    <scope>NUCLEOTIDE SEQUENCE [LARGE SCALE GENOMIC DNA]</scope>
    <source>
        <strain evidence="10 11">ALS3</strain>
    </source>
</reference>
<comment type="caution">
    <text evidence="10">The sequence shown here is derived from an EMBL/GenBank/DDBJ whole genome shotgun (WGS) entry which is preliminary data.</text>
</comment>
<name>A0ABS6TBC6_9ENTE</name>
<keyword evidence="5 9" id="KW-0064">Aspartyl protease</keyword>
<evidence type="ECO:0000256" key="9">
    <source>
        <dbReference type="HAMAP-Rule" id="MF_00161"/>
    </source>
</evidence>
<keyword evidence="11" id="KW-1185">Reference proteome</keyword>
<comment type="pathway">
    <text evidence="9">Protein modification; lipoprotein biosynthesis (signal peptide cleavage).</text>
</comment>
<evidence type="ECO:0000256" key="5">
    <source>
        <dbReference type="ARBA" id="ARBA00022750"/>
    </source>
</evidence>
<dbReference type="RefSeq" id="WP_218325254.1">
    <property type="nucleotide sequence ID" value="NZ_JAHUZB010000002.1"/>
</dbReference>
<keyword evidence="3 9" id="KW-0645">Protease</keyword>
<feature type="transmembrane region" description="Helical" evidence="9">
    <location>
        <begin position="60"/>
        <end position="77"/>
    </location>
</feature>
<comment type="catalytic activity">
    <reaction evidence="9">
        <text>Release of signal peptides from bacterial membrane prolipoproteins. Hydrolyzes -Xaa-Yaa-Zaa-|-(S,diacylglyceryl)Cys-, in which Xaa is hydrophobic (preferably Leu), and Yaa (Ala or Ser) and Zaa (Gly or Ala) have small, neutral side chains.</text>
        <dbReference type="EC" id="3.4.23.36"/>
    </reaction>
</comment>
<dbReference type="Pfam" id="PF01252">
    <property type="entry name" value="Peptidase_A8"/>
    <property type="match status" value="1"/>
</dbReference>
<feature type="active site" evidence="9">
    <location>
        <position position="113"/>
    </location>
</feature>
<evidence type="ECO:0000256" key="2">
    <source>
        <dbReference type="ARBA" id="ARBA00022475"/>
    </source>
</evidence>
<evidence type="ECO:0000256" key="8">
    <source>
        <dbReference type="ARBA" id="ARBA00023136"/>
    </source>
</evidence>
<dbReference type="HAMAP" id="MF_00161">
    <property type="entry name" value="LspA"/>
    <property type="match status" value="1"/>
</dbReference>
<organism evidence="10 11">
    <name type="scientific">Enterococcus alishanensis</name>
    <dbReference type="NCBI Taxonomy" id="1303817"/>
    <lineage>
        <taxon>Bacteria</taxon>
        <taxon>Bacillati</taxon>
        <taxon>Bacillota</taxon>
        <taxon>Bacilli</taxon>
        <taxon>Lactobacillales</taxon>
        <taxon>Enterococcaceae</taxon>
        <taxon>Enterococcus</taxon>
    </lineage>
</organism>
<keyword evidence="7 9" id="KW-1133">Transmembrane helix</keyword>
<evidence type="ECO:0000256" key="1">
    <source>
        <dbReference type="ARBA" id="ARBA00006139"/>
    </source>
</evidence>
<gene>
    <name evidence="9 10" type="primary">lspA</name>
    <name evidence="10" type="ORF">KUA55_05895</name>
</gene>
<evidence type="ECO:0000256" key="7">
    <source>
        <dbReference type="ARBA" id="ARBA00022989"/>
    </source>
</evidence>
<comment type="caution">
    <text evidence="9">Lacks conserved residue(s) required for the propagation of feature annotation.</text>
</comment>
<keyword evidence="4 9" id="KW-0812">Transmembrane</keyword>
<proteinExistence type="inferred from homology"/>
<sequence length="154" mass="17673">MLIIYLLFSGVIIGLDQLMKFWTVENFFIGQEQSLIPNVFSLTYLQNTGGAFSLLEGQRIFFIIISIVAVIVVVYFLHKYLKESKWLTIGLSLFLAGAIGNFIDRFRLGYVVDMFQLDFVRFPIFNIADMALTIGVALIIIYLFLDEREKKHAS</sequence>
<keyword evidence="2 9" id="KW-1003">Cell membrane</keyword>
<dbReference type="EC" id="3.4.23.36" evidence="9"/>
<keyword evidence="8 9" id="KW-0472">Membrane</keyword>